<reference evidence="1 2" key="1">
    <citation type="submission" date="2014-04" db="EMBL/GenBank/DDBJ databases">
        <authorList>
            <consortium name="DOE Joint Genome Institute"/>
            <person name="Kuo A."/>
            <person name="Kohler A."/>
            <person name="Costa M.D."/>
            <person name="Nagy L.G."/>
            <person name="Floudas D."/>
            <person name="Copeland A."/>
            <person name="Barry K.W."/>
            <person name="Cichocki N."/>
            <person name="Veneault-Fourrey C."/>
            <person name="LaButti K."/>
            <person name="Lindquist E.A."/>
            <person name="Lipzen A."/>
            <person name="Lundell T."/>
            <person name="Morin E."/>
            <person name="Murat C."/>
            <person name="Sun H."/>
            <person name="Tunlid A."/>
            <person name="Henrissat B."/>
            <person name="Grigoriev I.V."/>
            <person name="Hibbett D.S."/>
            <person name="Martin F."/>
            <person name="Nordberg H.P."/>
            <person name="Cantor M.N."/>
            <person name="Hua S.X."/>
        </authorList>
    </citation>
    <scope>NUCLEOTIDE SEQUENCE [LARGE SCALE GENOMIC DNA]</scope>
    <source>
        <strain evidence="1 2">441</strain>
    </source>
</reference>
<dbReference type="EMBL" id="KN833717">
    <property type="protein sequence ID" value="KIK24295.1"/>
    <property type="molecule type" value="Genomic_DNA"/>
</dbReference>
<proteinExistence type="predicted"/>
<reference evidence="2" key="2">
    <citation type="submission" date="2015-01" db="EMBL/GenBank/DDBJ databases">
        <title>Evolutionary Origins and Diversification of the Mycorrhizal Mutualists.</title>
        <authorList>
            <consortium name="DOE Joint Genome Institute"/>
            <consortium name="Mycorrhizal Genomics Consortium"/>
            <person name="Kohler A."/>
            <person name="Kuo A."/>
            <person name="Nagy L.G."/>
            <person name="Floudas D."/>
            <person name="Copeland A."/>
            <person name="Barry K.W."/>
            <person name="Cichocki N."/>
            <person name="Veneault-Fourrey C."/>
            <person name="LaButti K."/>
            <person name="Lindquist E.A."/>
            <person name="Lipzen A."/>
            <person name="Lundell T."/>
            <person name="Morin E."/>
            <person name="Murat C."/>
            <person name="Riley R."/>
            <person name="Ohm R."/>
            <person name="Sun H."/>
            <person name="Tunlid A."/>
            <person name="Henrissat B."/>
            <person name="Grigoriev I.V."/>
            <person name="Hibbett D.S."/>
            <person name="Martin F."/>
        </authorList>
    </citation>
    <scope>NUCLEOTIDE SEQUENCE [LARGE SCALE GENOMIC DNA]</scope>
    <source>
        <strain evidence="2">441</strain>
    </source>
</reference>
<gene>
    <name evidence="1" type="ORF">PISMIDRAFT_678360</name>
</gene>
<keyword evidence="2" id="KW-1185">Reference proteome</keyword>
<protein>
    <submittedName>
        <fullName evidence="1">Uncharacterized protein</fullName>
    </submittedName>
</protein>
<dbReference type="AlphaFoldDB" id="A0A0C9YH41"/>
<evidence type="ECO:0000313" key="2">
    <source>
        <dbReference type="Proteomes" id="UP000054018"/>
    </source>
</evidence>
<dbReference type="HOGENOM" id="CLU_2868553_0_0_1"/>
<evidence type="ECO:0000313" key="1">
    <source>
        <dbReference type="EMBL" id="KIK24295.1"/>
    </source>
</evidence>
<accession>A0A0C9YH41</accession>
<name>A0A0C9YH41_9AGAM</name>
<dbReference type="Proteomes" id="UP000054018">
    <property type="component" value="Unassembled WGS sequence"/>
</dbReference>
<sequence>MNDPTFGAMGTTREEAFALHRKLVICSQIGGSHSHQVLKRSYLRKRSSAEITKTLSCRSEWNAQ</sequence>
<organism evidence="1 2">
    <name type="scientific">Pisolithus microcarpus 441</name>
    <dbReference type="NCBI Taxonomy" id="765257"/>
    <lineage>
        <taxon>Eukaryota</taxon>
        <taxon>Fungi</taxon>
        <taxon>Dikarya</taxon>
        <taxon>Basidiomycota</taxon>
        <taxon>Agaricomycotina</taxon>
        <taxon>Agaricomycetes</taxon>
        <taxon>Agaricomycetidae</taxon>
        <taxon>Boletales</taxon>
        <taxon>Sclerodermatineae</taxon>
        <taxon>Pisolithaceae</taxon>
        <taxon>Pisolithus</taxon>
    </lineage>
</organism>